<feature type="binding site" evidence="13">
    <location>
        <position position="942"/>
    </location>
    <ligand>
        <name>Mg(2+)</name>
        <dbReference type="ChEBI" id="CHEBI:18420"/>
    </ligand>
</feature>
<dbReference type="PRINTS" id="PR00109">
    <property type="entry name" value="TYRKINASE"/>
</dbReference>
<dbReference type="GO" id="GO:0004714">
    <property type="term" value="F:transmembrane receptor protein tyrosine kinase activity"/>
    <property type="evidence" value="ECO:0007669"/>
    <property type="project" value="UniProtKB-EC"/>
</dbReference>
<dbReference type="SUPFAM" id="SSF56112">
    <property type="entry name" value="Protein kinase-like (PK-like)"/>
    <property type="match status" value="1"/>
</dbReference>
<evidence type="ECO:0000256" key="10">
    <source>
        <dbReference type="ARBA" id="ARBA00051243"/>
    </source>
</evidence>
<dbReference type="InterPro" id="IPR001245">
    <property type="entry name" value="Ser-Thr/Tyr_kinase_cat_dom"/>
</dbReference>
<dbReference type="Gene3D" id="3.30.200.20">
    <property type="entry name" value="Phosphorylase Kinase, domain 1"/>
    <property type="match status" value="1"/>
</dbReference>
<evidence type="ECO:0000256" key="16">
    <source>
        <dbReference type="SAM" id="SignalP"/>
    </source>
</evidence>
<dbReference type="InterPro" id="IPR036179">
    <property type="entry name" value="Ig-like_dom_sf"/>
</dbReference>
<dbReference type="Proteomes" id="UP000694845">
    <property type="component" value="Unplaced"/>
</dbReference>
<dbReference type="PANTHER" id="PTHR24416:SF621">
    <property type="entry name" value="TYROSINE KINASE RECEPTOR CAD96CA"/>
    <property type="match status" value="1"/>
</dbReference>
<protein>
    <recommendedName>
        <fullName evidence="2">receptor protein-tyrosine kinase</fullName>
        <ecNumber evidence="2">2.7.10.1</ecNumber>
    </recommendedName>
</protein>
<evidence type="ECO:0000256" key="11">
    <source>
        <dbReference type="PIRSR" id="PIRSR000615-1"/>
    </source>
</evidence>
<feature type="domain" description="Ig-like" evidence="18">
    <location>
        <begin position="372"/>
        <end position="467"/>
    </location>
</feature>
<feature type="domain" description="Ig-like" evidence="18">
    <location>
        <begin position="147"/>
        <end position="247"/>
    </location>
</feature>
<dbReference type="InterPro" id="IPR008266">
    <property type="entry name" value="Tyr_kinase_AS"/>
</dbReference>
<sequence>MGHSSVMLTILRVLLWGLLSGMAQELEGSSLVTQDNVVGEECHDVVLTCQLRGSGQNLALRRRFSWSKHTGAGCSGTRTVSINDCHFDEAGDLLQPEKFNYSVAKDNTSCNLTIKAVRQSDAGCYQCDSWGPSGAVSSCVALDVSDPVRTVSLRQTNSVILEGIPATFTCSAGYGDSQVQTTWSLNGTRLQNGTETALIRRTEGNVDCTGRNETLGAADLTLTRHDSGSVLQCSIRGAGLLETDSLTIPNIQVPPTSVTIINGITGEVYNLPGGEVLIKENDNVAFRCLVNDTKPAASLAWFFRGREMLNGLGREGESAVSLRVPDGTYDVSLPVVMTNIMWTDDGGVLVCRATGPSGSSASLGIKIKVDVPPHNATITTGVLVENVPTQVTCSVDGTRTRSSMVWFLDGISVTNTELQETFFSPELMKTTSVTTLTPHRGQSGSILRCKVFHELLDEPLVTEETLDVYFCPAPSLSCPSYVNTSEPYTLMCETASSRPPASLNLYLDEPFQQLDTDGETAHEPAGDGGTTAVLTAKLTSDRSHYGKTVVCRRTPNEICRREASDECRLNVHFPPAETKLWDGGTSNSDSDPANGSVEVIHGREYSFTCAAYGSNPAATFRWRLGDTELRGAAYSKTEQRDSVGLVGGWDSSSRLSLTVQQDQHHDKSLTCQVMYPSQNVFKQLSLKMNIIAVTLSWSSITIIIACSSAVFLVVVACLLLMLYKMCRHGNRPFPIETDMEMLHVNRTIKFKKGGSNSSLSSRGTGQDSFDGSEAYEFPRDKLKLLDVIGSGSFGLVYKATAEGIFEKGVADTVAVKTPNPCGSSADKEEFLRELEMFPILAKHPNVVSLLGYCRKKEPLYLIMEYVPNGNLENYLRQEKLRIDQSYINLNDVTETVGPTQLLNFAIHIVRGMKFLASVQCIHRDLATRNILLDEQLVCKVSDFGLARHIAAQKQYEMKSKGRVPFRWMAPESILCNVYSTKSDVWSFGVLLWELVTLGSHPYPGQSCAEILEDLQRGIRLKKPAHCSDEIYQLMKDCWEHRPEERPDFETIHQRIEAMLANASGYLLMSNFSTEQYVYMAPGSN</sequence>
<dbReference type="InterPro" id="IPR013783">
    <property type="entry name" value="Ig-like_fold"/>
</dbReference>
<dbReference type="RefSeq" id="XP_022081553.1">
    <property type="nucleotide sequence ID" value="XM_022225861.1"/>
</dbReference>
<evidence type="ECO:0000256" key="14">
    <source>
        <dbReference type="PROSITE-ProRule" id="PRU10141"/>
    </source>
</evidence>
<evidence type="ECO:0000256" key="5">
    <source>
        <dbReference type="ARBA" id="ARBA00023136"/>
    </source>
</evidence>
<dbReference type="GO" id="GO:0043235">
    <property type="term" value="C:receptor complex"/>
    <property type="evidence" value="ECO:0007669"/>
    <property type="project" value="TreeGrafter"/>
</dbReference>
<dbReference type="InterPro" id="IPR017441">
    <property type="entry name" value="Protein_kinase_ATP_BS"/>
</dbReference>
<feature type="domain" description="Ig-like" evidence="18">
    <location>
        <begin position="39"/>
        <end position="127"/>
    </location>
</feature>
<dbReference type="PROSITE" id="PS00107">
    <property type="entry name" value="PROTEIN_KINASE_ATP"/>
    <property type="match status" value="1"/>
</dbReference>
<dbReference type="OrthoDB" id="26722at2759"/>
<dbReference type="GO" id="GO:0046872">
    <property type="term" value="F:metal ion binding"/>
    <property type="evidence" value="ECO:0007669"/>
    <property type="project" value="UniProtKB-KW"/>
</dbReference>
<evidence type="ECO:0000256" key="1">
    <source>
        <dbReference type="ARBA" id="ARBA00004167"/>
    </source>
</evidence>
<dbReference type="Pfam" id="PF08205">
    <property type="entry name" value="C2-set_2"/>
    <property type="match status" value="2"/>
</dbReference>
<accession>A0A8B7XL65</accession>
<evidence type="ECO:0000259" key="17">
    <source>
        <dbReference type="PROSITE" id="PS50011"/>
    </source>
</evidence>
<gene>
    <name evidence="20" type="primary">LOC110974310</name>
</gene>
<dbReference type="Gene3D" id="2.60.40.10">
    <property type="entry name" value="Immunoglobulins"/>
    <property type="match status" value="6"/>
</dbReference>
<dbReference type="Pfam" id="PF07714">
    <property type="entry name" value="PK_Tyr_Ser-Thr"/>
    <property type="match status" value="1"/>
</dbReference>
<dbReference type="AlphaFoldDB" id="A0A8B7XL65"/>
<comment type="subcellular location">
    <subcellularLocation>
        <location evidence="1">Membrane</location>
        <topology evidence="1">Single-pass membrane protein</topology>
    </subcellularLocation>
</comment>
<keyword evidence="13" id="KW-0460">Magnesium</keyword>
<comment type="catalytic activity">
    <reaction evidence="10">
        <text>L-tyrosyl-[protein] + ATP = O-phospho-L-tyrosyl-[protein] + ADP + H(+)</text>
        <dbReference type="Rhea" id="RHEA:10596"/>
        <dbReference type="Rhea" id="RHEA-COMP:10136"/>
        <dbReference type="Rhea" id="RHEA-COMP:20101"/>
        <dbReference type="ChEBI" id="CHEBI:15378"/>
        <dbReference type="ChEBI" id="CHEBI:30616"/>
        <dbReference type="ChEBI" id="CHEBI:46858"/>
        <dbReference type="ChEBI" id="CHEBI:61978"/>
        <dbReference type="ChEBI" id="CHEBI:456216"/>
        <dbReference type="EC" id="2.7.10.1"/>
    </reaction>
</comment>
<dbReference type="InterPro" id="IPR007110">
    <property type="entry name" value="Ig-like_dom"/>
</dbReference>
<evidence type="ECO:0000256" key="8">
    <source>
        <dbReference type="ARBA" id="ARBA00023180"/>
    </source>
</evidence>
<dbReference type="GO" id="GO:0007169">
    <property type="term" value="P:cell surface receptor protein tyrosine kinase signaling pathway"/>
    <property type="evidence" value="ECO:0007669"/>
    <property type="project" value="TreeGrafter"/>
</dbReference>
<feature type="domain" description="Protein kinase" evidence="17">
    <location>
        <begin position="782"/>
        <end position="1055"/>
    </location>
</feature>
<feature type="binding site" evidence="12">
    <location>
        <position position="928"/>
    </location>
    <ligand>
        <name>ATP</name>
        <dbReference type="ChEBI" id="CHEBI:30616"/>
    </ligand>
</feature>
<dbReference type="EC" id="2.7.10.1" evidence="2"/>
<dbReference type="GeneID" id="110974310"/>
<evidence type="ECO:0000256" key="3">
    <source>
        <dbReference type="ARBA" id="ARBA00022692"/>
    </source>
</evidence>
<organism evidence="19 20">
    <name type="scientific">Acanthaster planci</name>
    <name type="common">Crown-of-thorns starfish</name>
    <dbReference type="NCBI Taxonomy" id="133434"/>
    <lineage>
        <taxon>Eukaryota</taxon>
        <taxon>Metazoa</taxon>
        <taxon>Echinodermata</taxon>
        <taxon>Eleutherozoa</taxon>
        <taxon>Asterozoa</taxon>
        <taxon>Asteroidea</taxon>
        <taxon>Valvatacea</taxon>
        <taxon>Valvatida</taxon>
        <taxon>Acanthasteridae</taxon>
        <taxon>Acanthaster</taxon>
    </lineage>
</organism>
<keyword evidence="7" id="KW-0675">Receptor</keyword>
<dbReference type="KEGG" id="aplc:110974310"/>
<keyword evidence="5 15" id="KW-0472">Membrane</keyword>
<feature type="signal peptide" evidence="16">
    <location>
        <begin position="1"/>
        <end position="23"/>
    </location>
</feature>
<evidence type="ECO:0000256" key="7">
    <source>
        <dbReference type="ARBA" id="ARBA00023170"/>
    </source>
</evidence>
<dbReference type="PROSITE" id="PS50011">
    <property type="entry name" value="PROTEIN_KINASE_DOM"/>
    <property type="match status" value="1"/>
</dbReference>
<feature type="active site" description="Proton acceptor" evidence="11">
    <location>
        <position position="924"/>
    </location>
</feature>
<evidence type="ECO:0000256" key="6">
    <source>
        <dbReference type="ARBA" id="ARBA00023157"/>
    </source>
</evidence>
<keyword evidence="12 14" id="KW-0067">ATP-binding</keyword>
<dbReference type="PANTHER" id="PTHR24416">
    <property type="entry name" value="TYROSINE-PROTEIN KINASE RECEPTOR"/>
    <property type="match status" value="1"/>
</dbReference>
<evidence type="ECO:0000256" key="9">
    <source>
        <dbReference type="ARBA" id="ARBA00023319"/>
    </source>
</evidence>
<dbReference type="GO" id="GO:0005886">
    <property type="term" value="C:plasma membrane"/>
    <property type="evidence" value="ECO:0007669"/>
    <property type="project" value="TreeGrafter"/>
</dbReference>
<evidence type="ECO:0000256" key="15">
    <source>
        <dbReference type="SAM" id="Phobius"/>
    </source>
</evidence>
<feature type="transmembrane region" description="Helical" evidence="15">
    <location>
        <begin position="697"/>
        <end position="723"/>
    </location>
</feature>
<keyword evidence="8" id="KW-0325">Glycoprotein</keyword>
<dbReference type="Pfam" id="PF07686">
    <property type="entry name" value="V-set"/>
    <property type="match status" value="1"/>
</dbReference>
<feature type="chain" id="PRO_5034224195" description="receptor protein-tyrosine kinase" evidence="16">
    <location>
        <begin position="24"/>
        <end position="1084"/>
    </location>
</feature>
<keyword evidence="19" id="KW-1185">Reference proteome</keyword>
<reference evidence="20" key="1">
    <citation type="submission" date="2025-08" db="UniProtKB">
        <authorList>
            <consortium name="RefSeq"/>
        </authorList>
    </citation>
    <scope>IDENTIFICATION</scope>
</reference>
<dbReference type="SUPFAM" id="SSF48726">
    <property type="entry name" value="Immunoglobulin"/>
    <property type="match status" value="5"/>
</dbReference>
<keyword evidence="3 15" id="KW-0812">Transmembrane</keyword>
<keyword evidence="13" id="KW-0479">Metal-binding</keyword>
<evidence type="ECO:0000259" key="18">
    <source>
        <dbReference type="PROSITE" id="PS50835"/>
    </source>
</evidence>
<evidence type="ECO:0000256" key="2">
    <source>
        <dbReference type="ARBA" id="ARBA00011902"/>
    </source>
</evidence>
<dbReference type="OMA" id="EAYEFPR"/>
<dbReference type="SMART" id="SM00219">
    <property type="entry name" value="TyrKc"/>
    <property type="match status" value="1"/>
</dbReference>
<evidence type="ECO:0000313" key="20">
    <source>
        <dbReference type="RefSeq" id="XP_022081553.1"/>
    </source>
</evidence>
<dbReference type="InterPro" id="IPR013162">
    <property type="entry name" value="CD80_C2-set"/>
</dbReference>
<feature type="binding site" evidence="13">
    <location>
        <position position="929"/>
    </location>
    <ligand>
        <name>Mg(2+)</name>
        <dbReference type="ChEBI" id="CHEBI:18420"/>
    </ligand>
</feature>
<evidence type="ECO:0000256" key="4">
    <source>
        <dbReference type="ARBA" id="ARBA00022989"/>
    </source>
</evidence>
<dbReference type="InterPro" id="IPR011009">
    <property type="entry name" value="Kinase-like_dom_sf"/>
</dbReference>
<dbReference type="InterPro" id="IPR000719">
    <property type="entry name" value="Prot_kinase_dom"/>
</dbReference>
<dbReference type="PIRSF" id="PIRSF000615">
    <property type="entry name" value="TyrPK_CSF1-R"/>
    <property type="match status" value="1"/>
</dbReference>
<dbReference type="SMART" id="SM00409">
    <property type="entry name" value="IG"/>
    <property type="match status" value="3"/>
</dbReference>
<evidence type="ECO:0000313" key="19">
    <source>
        <dbReference type="Proteomes" id="UP000694845"/>
    </source>
</evidence>
<evidence type="ECO:0000256" key="13">
    <source>
        <dbReference type="PIRSR" id="PIRSR000615-3"/>
    </source>
</evidence>
<feature type="domain" description="Ig-like" evidence="18">
    <location>
        <begin position="592"/>
        <end position="687"/>
    </location>
</feature>
<keyword evidence="12 14" id="KW-0547">Nucleotide-binding</keyword>
<keyword evidence="6" id="KW-1015">Disulfide bond</keyword>
<feature type="binding site" evidence="12 14">
    <location>
        <position position="816"/>
    </location>
    <ligand>
        <name>ATP</name>
        <dbReference type="ChEBI" id="CHEBI:30616"/>
    </ligand>
</feature>
<dbReference type="PROSITE" id="PS50835">
    <property type="entry name" value="IG_LIKE"/>
    <property type="match status" value="5"/>
</dbReference>
<dbReference type="GO" id="GO:0005524">
    <property type="term" value="F:ATP binding"/>
    <property type="evidence" value="ECO:0007669"/>
    <property type="project" value="UniProtKB-UniRule"/>
</dbReference>
<keyword evidence="16" id="KW-0732">Signal</keyword>
<keyword evidence="4 15" id="KW-1133">Transmembrane helix</keyword>
<dbReference type="Gene3D" id="1.10.510.10">
    <property type="entry name" value="Transferase(Phosphotransferase) domain 1"/>
    <property type="match status" value="1"/>
</dbReference>
<feature type="domain" description="Ig-like" evidence="18">
    <location>
        <begin position="255"/>
        <end position="364"/>
    </location>
</feature>
<dbReference type="InterPro" id="IPR013106">
    <property type="entry name" value="Ig_V-set"/>
</dbReference>
<dbReference type="CDD" id="cd00192">
    <property type="entry name" value="PTKc"/>
    <property type="match status" value="1"/>
</dbReference>
<name>A0A8B7XL65_ACAPL</name>
<dbReference type="FunFam" id="1.10.510.10:FF:000462">
    <property type="entry name" value="Receptor tyrosine kinase"/>
    <property type="match status" value="1"/>
</dbReference>
<keyword evidence="9" id="KW-0393">Immunoglobulin domain</keyword>
<dbReference type="InterPro" id="IPR050122">
    <property type="entry name" value="RTK"/>
</dbReference>
<dbReference type="InterPro" id="IPR020635">
    <property type="entry name" value="Tyr_kinase_cat_dom"/>
</dbReference>
<evidence type="ECO:0000256" key="12">
    <source>
        <dbReference type="PIRSR" id="PIRSR000615-2"/>
    </source>
</evidence>
<proteinExistence type="predicted"/>
<dbReference type="PROSITE" id="PS00109">
    <property type="entry name" value="PROTEIN_KINASE_TYR"/>
    <property type="match status" value="1"/>
</dbReference>
<feature type="binding site" evidence="12">
    <location>
        <begin position="789"/>
        <end position="796"/>
    </location>
    <ligand>
        <name>ATP</name>
        <dbReference type="ChEBI" id="CHEBI:30616"/>
    </ligand>
</feature>
<dbReference type="InterPro" id="IPR003599">
    <property type="entry name" value="Ig_sub"/>
</dbReference>